<protein>
    <submittedName>
        <fullName evidence="1">Uncharacterized protein</fullName>
    </submittedName>
</protein>
<dbReference type="Proteomes" id="UP000318313">
    <property type="component" value="Chromosome"/>
</dbReference>
<name>A0A518IIL2_9PLAN</name>
<dbReference type="AlphaFoldDB" id="A0A518IIL2"/>
<dbReference type="EMBL" id="CP037452">
    <property type="protein sequence ID" value="QDV52924.1"/>
    <property type="molecule type" value="Genomic_DNA"/>
</dbReference>
<keyword evidence="2" id="KW-1185">Reference proteome</keyword>
<organism evidence="1 2">
    <name type="scientific">Gimesia fumaroli</name>
    <dbReference type="NCBI Taxonomy" id="2527976"/>
    <lineage>
        <taxon>Bacteria</taxon>
        <taxon>Pseudomonadati</taxon>
        <taxon>Planctomycetota</taxon>
        <taxon>Planctomycetia</taxon>
        <taxon>Planctomycetales</taxon>
        <taxon>Planctomycetaceae</taxon>
        <taxon>Gimesia</taxon>
    </lineage>
</organism>
<reference evidence="1 2" key="1">
    <citation type="submission" date="2019-03" db="EMBL/GenBank/DDBJ databases">
        <title>Deep-cultivation of Planctomycetes and their phenomic and genomic characterization uncovers novel biology.</title>
        <authorList>
            <person name="Wiegand S."/>
            <person name="Jogler M."/>
            <person name="Boedeker C."/>
            <person name="Pinto D."/>
            <person name="Vollmers J."/>
            <person name="Rivas-Marin E."/>
            <person name="Kohn T."/>
            <person name="Peeters S.H."/>
            <person name="Heuer A."/>
            <person name="Rast P."/>
            <person name="Oberbeckmann S."/>
            <person name="Bunk B."/>
            <person name="Jeske O."/>
            <person name="Meyerdierks A."/>
            <person name="Storesund J.E."/>
            <person name="Kallscheuer N."/>
            <person name="Luecker S."/>
            <person name="Lage O.M."/>
            <person name="Pohl T."/>
            <person name="Merkel B.J."/>
            <person name="Hornburger P."/>
            <person name="Mueller R.-W."/>
            <person name="Bruemmer F."/>
            <person name="Labrenz M."/>
            <person name="Spormann A.M."/>
            <person name="Op den Camp H."/>
            <person name="Overmann J."/>
            <person name="Amann R."/>
            <person name="Jetten M.S.M."/>
            <person name="Mascher T."/>
            <person name="Medema M.H."/>
            <person name="Devos D.P."/>
            <person name="Kaster A.-K."/>
            <person name="Ovreas L."/>
            <person name="Rohde M."/>
            <person name="Galperin M.Y."/>
            <person name="Jogler C."/>
        </authorList>
    </citation>
    <scope>NUCLEOTIDE SEQUENCE [LARGE SCALE GENOMIC DNA]</scope>
    <source>
        <strain evidence="1 2">Enr17</strain>
    </source>
</reference>
<evidence type="ECO:0000313" key="2">
    <source>
        <dbReference type="Proteomes" id="UP000318313"/>
    </source>
</evidence>
<accession>A0A518IIL2</accession>
<dbReference type="KEGG" id="gfm:Enr17x_49940"/>
<gene>
    <name evidence="1" type="ORF">Enr17x_49940</name>
</gene>
<evidence type="ECO:0000313" key="1">
    <source>
        <dbReference type="EMBL" id="QDV52924.1"/>
    </source>
</evidence>
<proteinExistence type="predicted"/>
<sequence>MCILCLTLICSIILTETYVGEVHEGVKRDRKICDMKCSRSRCEGVHTCSEVSRSVFDASRKLRVWGCEVVRRLEKHQKSLGFRRVNFNRCEKEQVKMLFLSCARRYLRMLGRGSEESRRKKSPEIRAEMFVFPSHENFKMLQACWNAATCTTEDSASFFRNQFLCFGNTVAGFPHFVLL</sequence>